<feature type="signal peptide" evidence="1">
    <location>
        <begin position="1"/>
        <end position="21"/>
    </location>
</feature>
<sequence>MKKLIIIAVLVATSAAAPAYAISEAYRQQLQHEHKTMVSDANAPLQASKITPVNVNKLGVDFKRGADGIAYINGKAAANDENNADAQSYSAGLISVIVYKNGKINAMKEGKYLGRLK</sequence>
<evidence type="ECO:0000256" key="1">
    <source>
        <dbReference type="SAM" id="SignalP"/>
    </source>
</evidence>
<dbReference type="RefSeq" id="WP_080858690.1">
    <property type="nucleotide sequence ID" value="NZ_CABGPK010000003.1"/>
</dbReference>
<feature type="chain" id="PRO_5012980648" evidence="1">
    <location>
        <begin position="22"/>
        <end position="117"/>
    </location>
</feature>
<dbReference type="Proteomes" id="UP000192573">
    <property type="component" value="Unassembled WGS sequence"/>
</dbReference>
<comment type="caution">
    <text evidence="2">The sequence shown here is derived from an EMBL/GenBank/DDBJ whole genome shotgun (WGS) entry which is preliminary data.</text>
</comment>
<reference evidence="2 3" key="1">
    <citation type="submission" date="2017-03" db="EMBL/GenBank/DDBJ databases">
        <authorList>
            <person name="Afonso C.L."/>
            <person name="Miller P.J."/>
            <person name="Scott M.A."/>
            <person name="Spackman E."/>
            <person name="Goraichik I."/>
            <person name="Dimitrov K.M."/>
            <person name="Suarez D.L."/>
            <person name="Swayne D.E."/>
        </authorList>
    </citation>
    <scope>NUCLEOTIDE SEQUENCE [LARGE SCALE GENOMIC DNA]</scope>
    <source>
        <strain evidence="2 3">ATCC 51113</strain>
    </source>
</reference>
<gene>
    <name evidence="2" type="ORF">BZK42_02315</name>
</gene>
<proteinExistence type="predicted"/>
<name>A0A1V8P4U7_CITBR</name>
<organism evidence="2 3">
    <name type="scientific">Citrobacter braakii</name>
    <dbReference type="NCBI Taxonomy" id="57706"/>
    <lineage>
        <taxon>Bacteria</taxon>
        <taxon>Pseudomonadati</taxon>
        <taxon>Pseudomonadota</taxon>
        <taxon>Gammaproteobacteria</taxon>
        <taxon>Enterobacterales</taxon>
        <taxon>Enterobacteriaceae</taxon>
        <taxon>Citrobacter</taxon>
        <taxon>Citrobacter freundii complex</taxon>
    </lineage>
</organism>
<accession>A0A1V8P4U7</accession>
<keyword evidence="1" id="KW-0732">Signal</keyword>
<evidence type="ECO:0000313" key="3">
    <source>
        <dbReference type="Proteomes" id="UP000192573"/>
    </source>
</evidence>
<protein>
    <submittedName>
        <fullName evidence="2">Uncharacterized protein</fullName>
    </submittedName>
</protein>
<dbReference type="EMBL" id="NAEW01000001">
    <property type="protein sequence ID" value="OQM43732.1"/>
    <property type="molecule type" value="Genomic_DNA"/>
</dbReference>
<dbReference type="AlphaFoldDB" id="A0A1V8P4U7"/>
<evidence type="ECO:0000313" key="2">
    <source>
        <dbReference type="EMBL" id="OQM43732.1"/>
    </source>
</evidence>